<reference evidence="3" key="1">
    <citation type="submission" date="2013-01" db="EMBL/GenBank/DDBJ databases">
        <title>Draft Genome Sequence of a Mulberry Tree, Morus notabilis C.K. Schneid.</title>
        <authorList>
            <person name="He N."/>
            <person name="Zhao S."/>
        </authorList>
    </citation>
    <scope>NUCLEOTIDE SEQUENCE</scope>
</reference>
<name>W9SEZ9_9ROSA</name>
<keyword evidence="3" id="KW-1185">Reference proteome</keyword>
<evidence type="ECO:0000313" key="3">
    <source>
        <dbReference type="Proteomes" id="UP000030645"/>
    </source>
</evidence>
<gene>
    <name evidence="2" type="ORF">L484_015138</name>
</gene>
<accession>W9SEZ9</accession>
<dbReference type="Proteomes" id="UP000030645">
    <property type="component" value="Unassembled WGS sequence"/>
</dbReference>
<organism evidence="2 3">
    <name type="scientific">Morus notabilis</name>
    <dbReference type="NCBI Taxonomy" id="981085"/>
    <lineage>
        <taxon>Eukaryota</taxon>
        <taxon>Viridiplantae</taxon>
        <taxon>Streptophyta</taxon>
        <taxon>Embryophyta</taxon>
        <taxon>Tracheophyta</taxon>
        <taxon>Spermatophyta</taxon>
        <taxon>Magnoliopsida</taxon>
        <taxon>eudicotyledons</taxon>
        <taxon>Gunneridae</taxon>
        <taxon>Pentapetalae</taxon>
        <taxon>rosids</taxon>
        <taxon>fabids</taxon>
        <taxon>Rosales</taxon>
        <taxon>Moraceae</taxon>
        <taxon>Moreae</taxon>
        <taxon>Morus</taxon>
    </lineage>
</organism>
<feature type="region of interest" description="Disordered" evidence="1">
    <location>
        <begin position="1"/>
        <end position="30"/>
    </location>
</feature>
<proteinExistence type="predicted"/>
<protein>
    <submittedName>
        <fullName evidence="2">Uncharacterized protein</fullName>
    </submittedName>
</protein>
<sequence>MILQNDNNTENQRVAATYNKRQLPERKEDITTTRCRRRSDNNARIHIEKMTRTIKRQ</sequence>
<evidence type="ECO:0000313" key="2">
    <source>
        <dbReference type="EMBL" id="EXC29945.1"/>
    </source>
</evidence>
<dbReference type="EMBL" id="KE346196">
    <property type="protein sequence ID" value="EXC29945.1"/>
    <property type="molecule type" value="Genomic_DNA"/>
</dbReference>
<feature type="compositionally biased region" description="Polar residues" evidence="1">
    <location>
        <begin position="1"/>
        <end position="14"/>
    </location>
</feature>
<evidence type="ECO:0000256" key="1">
    <source>
        <dbReference type="SAM" id="MobiDB-lite"/>
    </source>
</evidence>
<dbReference type="AlphaFoldDB" id="W9SEZ9"/>